<proteinExistence type="predicted"/>
<accession>A0A1F8DSQ4</accession>
<dbReference type="SUPFAM" id="SSF109604">
    <property type="entry name" value="HD-domain/PDEase-like"/>
    <property type="match status" value="1"/>
</dbReference>
<protein>
    <submittedName>
        <fullName evidence="1">Uncharacterized protein</fullName>
    </submittedName>
</protein>
<sequence length="366" mass="42599">MRDGKKFEKPPLQSYENPEKCEAVEKIAATLEDRLERDFSDKEKFPFHNIEHSRRVATDTRKFLEIIRNVDLYLVSKEDLEYASILGYAHDIMQNAELKEGKMLERHRGYEMFNRKRLAELEKNYGKIILGNEEESARILTNELNKYRDVFDDETKTTLRSAIGATYTEAEFAAVLPKRAMSVTHPDGRRETLNQKYTVSPKFFQPELTPESSLLALALATADIRGTVGAKQDFKEFREDGNNEFLELQQKAIVAEIKAGIERISPERRNEIIKTILGWVKFQVPFAIWQRELFHESIKKNERVAASGKRKEIIAALNAEYRFFDQNIIAARDRYERLEKERILTGEQSELNDEKFSAILREIGIR</sequence>
<evidence type="ECO:0000313" key="2">
    <source>
        <dbReference type="Proteomes" id="UP000178946"/>
    </source>
</evidence>
<organism evidence="1 2">
    <name type="scientific">Candidatus Wolfebacteria bacterium RIFCSPLOWO2_01_FULL_45_19</name>
    <dbReference type="NCBI Taxonomy" id="1802557"/>
    <lineage>
        <taxon>Bacteria</taxon>
        <taxon>Candidatus Wolfeibacteriota</taxon>
    </lineage>
</organism>
<evidence type="ECO:0000313" key="1">
    <source>
        <dbReference type="EMBL" id="OGM91650.1"/>
    </source>
</evidence>
<dbReference type="STRING" id="1802557.A3A20_01795"/>
<dbReference type="EMBL" id="MGIR01000001">
    <property type="protein sequence ID" value="OGM91650.1"/>
    <property type="molecule type" value="Genomic_DNA"/>
</dbReference>
<reference evidence="1 2" key="1">
    <citation type="journal article" date="2016" name="Nat. Commun.">
        <title>Thousands of microbial genomes shed light on interconnected biogeochemical processes in an aquifer system.</title>
        <authorList>
            <person name="Anantharaman K."/>
            <person name="Brown C.T."/>
            <person name="Hug L.A."/>
            <person name="Sharon I."/>
            <person name="Castelle C.J."/>
            <person name="Probst A.J."/>
            <person name="Thomas B.C."/>
            <person name="Singh A."/>
            <person name="Wilkins M.J."/>
            <person name="Karaoz U."/>
            <person name="Brodie E.L."/>
            <person name="Williams K.H."/>
            <person name="Hubbard S.S."/>
            <person name="Banfield J.F."/>
        </authorList>
    </citation>
    <scope>NUCLEOTIDE SEQUENCE [LARGE SCALE GENOMIC DNA]</scope>
</reference>
<gene>
    <name evidence="1" type="ORF">A3A20_01795</name>
</gene>
<name>A0A1F8DSQ4_9BACT</name>
<dbReference type="AlphaFoldDB" id="A0A1F8DSQ4"/>
<dbReference type="Proteomes" id="UP000178946">
    <property type="component" value="Unassembled WGS sequence"/>
</dbReference>
<comment type="caution">
    <text evidence="1">The sequence shown here is derived from an EMBL/GenBank/DDBJ whole genome shotgun (WGS) entry which is preliminary data.</text>
</comment>